<dbReference type="PROSITE" id="PS51516">
    <property type="entry name" value="SOX_C"/>
    <property type="match status" value="1"/>
</dbReference>
<dbReference type="PANTHER" id="PTHR44376:SF5">
    <property type="entry name" value="TRANSCRIPTIONAL COREPRESSOR LEUNIG ISOFORM X1"/>
    <property type="match status" value="1"/>
</dbReference>
<feature type="compositionally biased region" description="Low complexity" evidence="4">
    <location>
        <begin position="305"/>
        <end position="319"/>
    </location>
</feature>
<feature type="compositionally biased region" description="Low complexity" evidence="4">
    <location>
        <begin position="660"/>
        <end position="678"/>
    </location>
</feature>
<protein>
    <recommendedName>
        <fullName evidence="5">Sox C-terminal domain-containing protein</fullName>
    </recommendedName>
</protein>
<evidence type="ECO:0000313" key="7">
    <source>
        <dbReference type="Proteomes" id="UP000663843"/>
    </source>
</evidence>
<feature type="compositionally biased region" description="Pro residues" evidence="4">
    <location>
        <begin position="320"/>
        <end position="339"/>
    </location>
</feature>
<dbReference type="Proteomes" id="UP000663843">
    <property type="component" value="Unassembled WGS sequence"/>
</dbReference>
<dbReference type="InterPro" id="IPR021934">
    <property type="entry name" value="Sox_C"/>
</dbReference>
<feature type="compositionally biased region" description="Basic and acidic residues" evidence="4">
    <location>
        <begin position="487"/>
        <end position="499"/>
    </location>
</feature>
<dbReference type="InterPro" id="IPR044716">
    <property type="entry name" value="LEUNIG-like"/>
</dbReference>
<evidence type="ECO:0000259" key="5">
    <source>
        <dbReference type="PROSITE" id="PS51516"/>
    </source>
</evidence>
<comment type="caution">
    <text evidence="6">The sequence shown here is derived from an EMBL/GenBank/DDBJ whole genome shotgun (WGS) entry which is preliminary data.</text>
</comment>
<feature type="compositionally biased region" description="Polar residues" evidence="4">
    <location>
        <begin position="813"/>
        <end position="825"/>
    </location>
</feature>
<dbReference type="GO" id="GO:0003714">
    <property type="term" value="F:transcription corepressor activity"/>
    <property type="evidence" value="ECO:0007669"/>
    <property type="project" value="InterPro"/>
</dbReference>
<keyword evidence="1" id="KW-0805">Transcription regulation</keyword>
<sequence length="895" mass="92828">MAPSQPPGRYMRNGPDVELMLFAATCSPHPPGTSTISSSSTSPTGTHSTVATTVGNMGNGAIQQRSWDEDKHLNLYILDYCRRRQFNEAASVFAREANLPLDSKVSFDAPQGLLFEWWIVFWETFNSQRSSISGPPGQRESGQAYVNTMSRLRKLAMHEKEEHNRTRSMSMSMSSSGMPPMMGGMPPVINGSGTASALSTPAMSNMPNPMARPQSQASGRIPQQPGMGQPGQPPIGGPGAPGQPGMPQQQGPPMGPSQMNGPGPQQPGPPQPGMGQGPQRPQQPGMGMQPTGIQMTPNMTHASTPHASTPSAPHLSSSPSPVPTPPQSFAPGGPGPQQPPFNQFNPSQPQFSGPGGPGQPPFTGQPGQFQGAPGNNPQFRQGPNQNGHPVQNASFPPNSAPGFQPGGPGNQNFPGQRFQPGGPQQPFQSGPGNAQFAGAPGLGGPGGQFPPSARQGVPGPGLQFSNNNQAPEWGQRPPPLAPGGPEPGRRADNSWEDGQRSGVLGGPQNKMIHGQMRYGQPGPGGPPPNMMGQPGMGGPMSGPVPSPKEDARSVTPQQMQANWGEGGAHMQRRQAVAAQGGQMGPGRQGFHAQGPQKRPGSPPPSATMNNLGGGSPPEKRVRPNDPGPAVLVDSRMGPDGRPTSSKGGVPFPGGPGMNGQPGNSQQQQLNAEQQYRQQLGGATQEMRGQVLRQGGPQPAPFGKGQQQVNGANPGGRGSRPPDVPSPASGGEGPGQPRQVINVKGQGGSMGPPVSPSLAHRNVGGVKKSESAGNSPALPPSTVPNGMNPADRSHTPHQMRQGGSHSPMPAPMTRPQSAQPTMNQGPSIGVPAPPPSAPPTMPTTQSPSNGFVPFGSNKLDQQFEFPEDVDLSNFDEMFTGMMDPILGLDSWANGAE</sequence>
<reference evidence="6" key="1">
    <citation type="submission" date="2021-01" db="EMBL/GenBank/DDBJ databases">
        <authorList>
            <person name="Kaushik A."/>
        </authorList>
    </citation>
    <scope>NUCLEOTIDE SEQUENCE</scope>
    <source>
        <strain evidence="6">AG2-2IIIB</strain>
    </source>
</reference>
<feature type="compositionally biased region" description="Polar residues" evidence="4">
    <location>
        <begin position="191"/>
        <end position="218"/>
    </location>
</feature>
<feature type="compositionally biased region" description="Polar residues" evidence="4">
    <location>
        <begin position="379"/>
        <end position="397"/>
    </location>
</feature>
<organism evidence="6 7">
    <name type="scientific">Rhizoctonia solani</name>
    <dbReference type="NCBI Taxonomy" id="456999"/>
    <lineage>
        <taxon>Eukaryota</taxon>
        <taxon>Fungi</taxon>
        <taxon>Dikarya</taxon>
        <taxon>Basidiomycota</taxon>
        <taxon>Agaricomycotina</taxon>
        <taxon>Agaricomycetes</taxon>
        <taxon>Cantharellales</taxon>
        <taxon>Ceratobasidiaceae</taxon>
        <taxon>Rhizoctonia</taxon>
    </lineage>
</organism>
<gene>
    <name evidence="6" type="ORF">RDB_LOCUS162069</name>
</gene>
<evidence type="ECO:0000256" key="4">
    <source>
        <dbReference type="SAM" id="MobiDB-lite"/>
    </source>
</evidence>
<feature type="domain" description="Sox C-terminal" evidence="5">
    <location>
        <begin position="783"/>
        <end position="895"/>
    </location>
</feature>
<name>A0A8H3HLF5_9AGAM</name>
<feature type="compositionally biased region" description="Low complexity" evidence="4">
    <location>
        <begin position="277"/>
        <end position="290"/>
    </location>
</feature>
<feature type="compositionally biased region" description="Gly residues" evidence="4">
    <location>
        <begin position="650"/>
        <end position="659"/>
    </location>
</feature>
<dbReference type="AlphaFoldDB" id="A0A8H3HLF5"/>
<dbReference type="PROSITE" id="PS50896">
    <property type="entry name" value="LISH"/>
    <property type="match status" value="1"/>
</dbReference>
<feature type="compositionally biased region" description="Polar residues" evidence="4">
    <location>
        <begin position="291"/>
        <end position="303"/>
    </location>
</feature>
<dbReference type="InterPro" id="IPR006594">
    <property type="entry name" value="LisH"/>
</dbReference>
<feature type="compositionally biased region" description="Low complexity" evidence="4">
    <location>
        <begin position="410"/>
        <end position="439"/>
    </location>
</feature>
<evidence type="ECO:0000313" key="6">
    <source>
        <dbReference type="EMBL" id="CAE6518181.1"/>
    </source>
</evidence>
<keyword evidence="3" id="KW-0539">Nucleus</keyword>
<accession>A0A8H3HLF5</accession>
<feature type="region of interest" description="Disordered" evidence="4">
    <location>
        <begin position="187"/>
        <end position="857"/>
    </location>
</feature>
<evidence type="ECO:0000256" key="3">
    <source>
        <dbReference type="ARBA" id="ARBA00023242"/>
    </source>
</evidence>
<feature type="compositionally biased region" description="Low complexity" evidence="4">
    <location>
        <begin position="340"/>
        <end position="352"/>
    </location>
</feature>
<dbReference type="PANTHER" id="PTHR44376">
    <property type="entry name" value="TRANSCRIPTIONAL REGULATOR OF FILAMENTOUS GROWTH FLO8"/>
    <property type="match status" value="1"/>
</dbReference>
<feature type="compositionally biased region" description="Pro residues" evidence="4">
    <location>
        <begin position="830"/>
        <end position="840"/>
    </location>
</feature>
<dbReference type="EMBL" id="CAJMWT010006609">
    <property type="protein sequence ID" value="CAE6518181.1"/>
    <property type="molecule type" value="Genomic_DNA"/>
</dbReference>
<feature type="compositionally biased region" description="Low complexity" evidence="4">
    <location>
        <begin position="361"/>
        <end position="378"/>
    </location>
</feature>
<dbReference type="Pfam" id="PF08513">
    <property type="entry name" value="LisH"/>
    <property type="match status" value="1"/>
</dbReference>
<proteinExistence type="predicted"/>
<keyword evidence="2" id="KW-0804">Transcription</keyword>
<feature type="compositionally biased region" description="Pro residues" evidence="4">
    <location>
        <begin position="476"/>
        <end position="485"/>
    </location>
</feature>
<dbReference type="SMART" id="SM00667">
    <property type="entry name" value="LisH"/>
    <property type="match status" value="1"/>
</dbReference>
<feature type="compositionally biased region" description="Low complexity" evidence="4">
    <location>
        <begin position="243"/>
        <end position="263"/>
    </location>
</feature>
<evidence type="ECO:0000256" key="2">
    <source>
        <dbReference type="ARBA" id="ARBA00023163"/>
    </source>
</evidence>
<evidence type="ECO:0000256" key="1">
    <source>
        <dbReference type="ARBA" id="ARBA00023015"/>
    </source>
</evidence>